<dbReference type="GO" id="GO:0019760">
    <property type="term" value="P:glucosinolate metabolic process"/>
    <property type="evidence" value="ECO:0007669"/>
    <property type="project" value="UniProtKB-ARBA"/>
</dbReference>
<comment type="caution">
    <text evidence="3">The sequence shown here is derived from an EMBL/GenBank/DDBJ whole genome shotgun (WGS) entry which is preliminary data.</text>
</comment>
<evidence type="ECO:0000313" key="3">
    <source>
        <dbReference type="EMBL" id="KII67083.1"/>
    </source>
</evidence>
<dbReference type="OrthoDB" id="5948822at2759"/>
<dbReference type="PANTHER" id="PTHR47435:SF4">
    <property type="entry name" value="KELCH REPEAT PROTEIN (AFU_ORTHOLOGUE AFUA_5G12780)"/>
    <property type="match status" value="1"/>
</dbReference>
<dbReference type="Gene3D" id="2.120.10.80">
    <property type="entry name" value="Kelch-type beta propeller"/>
    <property type="match status" value="2"/>
</dbReference>
<dbReference type="Pfam" id="PF24681">
    <property type="entry name" value="Kelch_KLHDC2_KLHL20_DRC7"/>
    <property type="match status" value="1"/>
</dbReference>
<reference evidence="3 4" key="1">
    <citation type="journal article" date="2014" name="Genome Biol. Evol.">
        <title>The genome of the myxosporean Thelohanellus kitauei shows adaptations to nutrient acquisition within its fish host.</title>
        <authorList>
            <person name="Yang Y."/>
            <person name="Xiong J."/>
            <person name="Zhou Z."/>
            <person name="Huo F."/>
            <person name="Miao W."/>
            <person name="Ran C."/>
            <person name="Liu Y."/>
            <person name="Zhang J."/>
            <person name="Feng J."/>
            <person name="Wang M."/>
            <person name="Wang M."/>
            <person name="Wang L."/>
            <person name="Yao B."/>
        </authorList>
    </citation>
    <scope>NUCLEOTIDE SEQUENCE [LARGE SCALE GENOMIC DNA]</scope>
    <source>
        <strain evidence="3">Wuqing</strain>
    </source>
</reference>
<evidence type="ECO:0000256" key="1">
    <source>
        <dbReference type="ARBA" id="ARBA00022737"/>
    </source>
</evidence>
<evidence type="ECO:0000256" key="2">
    <source>
        <dbReference type="ARBA" id="ARBA00023004"/>
    </source>
</evidence>
<sequence length="354" mass="39888">MDVGNCISAPKLLNGLSMTSIGRSLIIYGGYMKDDGRLGGGLLSYDTISGIWREYKTYHYTDEYFYFASIIANGNLVYIFGGTDLEDYHPYTNSLVSYDFRNGTLQTLFHETHDCDENTPPPMSNSCIFYHNTCIYVLGGIYDDVHVNTMYKFCLSTSTWSLVPQNGQKPLLTGNTFGTIFNNRFYLFGDSSVTGPNGFRDAMIFDFSTNTWTIMKTSSKIEQYPEDRIEESFAFSSNLGYLVGGKKADTIYTDIWRIDLETLEWVKLEYSTHTGLDISCTSIVDNCYLFSAEGCDYDSGLLKVFERFTIQPPTLYQLSLESLKRSPNLGINGISLPPSIMDELNLNAKDSSSK</sequence>
<evidence type="ECO:0000313" key="4">
    <source>
        <dbReference type="Proteomes" id="UP000031668"/>
    </source>
</evidence>
<gene>
    <name evidence="3" type="ORF">RF11_00989</name>
</gene>
<dbReference type="SUPFAM" id="SSF117281">
    <property type="entry name" value="Kelch motif"/>
    <property type="match status" value="1"/>
</dbReference>
<keyword evidence="1" id="KW-0677">Repeat</keyword>
<dbReference type="InterPro" id="IPR015915">
    <property type="entry name" value="Kelch-typ_b-propeller"/>
</dbReference>
<proteinExistence type="predicted"/>
<dbReference type="AlphaFoldDB" id="A0A0C2JD24"/>
<protein>
    <submittedName>
        <fullName evidence="3">Kelch domain-containing protein 10</fullName>
    </submittedName>
</protein>
<dbReference type="EMBL" id="JWZT01003310">
    <property type="protein sequence ID" value="KII67083.1"/>
    <property type="molecule type" value="Genomic_DNA"/>
</dbReference>
<keyword evidence="2" id="KW-0408">Iron</keyword>
<dbReference type="PANTHER" id="PTHR47435">
    <property type="entry name" value="KELCH REPEAT PROTEIN (AFU_ORTHOLOGUE AFUA_5G12780)"/>
    <property type="match status" value="1"/>
</dbReference>
<accession>A0A0C2JD24</accession>
<organism evidence="3 4">
    <name type="scientific">Thelohanellus kitauei</name>
    <name type="common">Myxosporean</name>
    <dbReference type="NCBI Taxonomy" id="669202"/>
    <lineage>
        <taxon>Eukaryota</taxon>
        <taxon>Metazoa</taxon>
        <taxon>Cnidaria</taxon>
        <taxon>Myxozoa</taxon>
        <taxon>Myxosporea</taxon>
        <taxon>Bivalvulida</taxon>
        <taxon>Platysporina</taxon>
        <taxon>Myxobolidae</taxon>
        <taxon>Thelohanellus</taxon>
    </lineage>
</organism>
<dbReference type="Proteomes" id="UP000031668">
    <property type="component" value="Unassembled WGS sequence"/>
</dbReference>
<name>A0A0C2JD24_THEKT</name>
<keyword evidence="4" id="KW-1185">Reference proteome</keyword>